<evidence type="ECO:0000256" key="2">
    <source>
        <dbReference type="ARBA" id="ARBA00022630"/>
    </source>
</evidence>
<keyword evidence="8" id="KW-1185">Reference proteome</keyword>
<keyword evidence="3" id="KW-0274">FAD</keyword>
<dbReference type="InterPro" id="IPR002938">
    <property type="entry name" value="FAD-bd"/>
</dbReference>
<dbReference type="PANTHER" id="PTHR13789:SF318">
    <property type="entry name" value="GERANYLGERANYL DIPHOSPHATE REDUCTASE"/>
    <property type="match status" value="1"/>
</dbReference>
<dbReference type="Gene3D" id="3.50.50.60">
    <property type="entry name" value="FAD/NAD(P)-binding domain"/>
    <property type="match status" value="1"/>
</dbReference>
<dbReference type="EC" id="1.14.13.1" evidence="7"/>
<accession>A0A7X0MS42</accession>
<comment type="cofactor">
    <cofactor evidence="1">
        <name>FAD</name>
        <dbReference type="ChEBI" id="CHEBI:57692"/>
    </cofactor>
</comment>
<reference evidence="7 8" key="1">
    <citation type="submission" date="2020-08" db="EMBL/GenBank/DDBJ databases">
        <title>The Agave Microbiome: Exploring the role of microbial communities in plant adaptations to desert environments.</title>
        <authorList>
            <person name="Partida-Martinez L.P."/>
        </authorList>
    </citation>
    <scope>NUCLEOTIDE SEQUENCE [LARGE SCALE GENOMIC DNA]</scope>
    <source>
        <strain evidence="7 8">AS3.12</strain>
    </source>
</reference>
<dbReference type="SUPFAM" id="SSF54373">
    <property type="entry name" value="FAD-linked reductases, C-terminal domain"/>
    <property type="match status" value="1"/>
</dbReference>
<protein>
    <submittedName>
        <fullName evidence="7">Salicylate hydroxylase</fullName>
        <ecNumber evidence="7">1.14.13.1</ecNumber>
    </submittedName>
</protein>
<gene>
    <name evidence="7" type="ORF">F4695_002950</name>
</gene>
<dbReference type="Proteomes" id="UP000585437">
    <property type="component" value="Unassembled WGS sequence"/>
</dbReference>
<dbReference type="PANTHER" id="PTHR13789">
    <property type="entry name" value="MONOOXYGENASE"/>
    <property type="match status" value="1"/>
</dbReference>
<sequence length="387" mass="41869">MAVETVAIVGAGMAGLTAALAFARHGITCDIFEQAPSLQEVGAGLQLSPNASRVLSKLGVLGDLERLWTEPDEVQLVSGRSLQRRAYVPSGRFARERWGSPYGVLHRATLQDALLHAVNANPLCTLRLGSKIGSAVRDELAEISGRHHDLIVASDGVWSGIRSAIPKNPEAVFSNSVAWRFMVSKSEAPSWLKPNAVNAFLGPSAHIVAYPLKEKDSFNIVAIASGGNTGNRWNTEASAAQKDLLLRHFRGWHPSIAETLAASEKPTFWPLYQVTPGRWHNGRDLVLIGDAAHAMLPFAAQGAAMAIEDAFILANRVAALPSLAQALSAYETERAGRVAKVRARGEFNRFAYHARGPLKLGRNFVLSMRPPQSLAADLDWLYGFDAE</sequence>
<dbReference type="RefSeq" id="WP_184655116.1">
    <property type="nucleotide sequence ID" value="NZ_JACHBU010000005.1"/>
</dbReference>
<organism evidence="7 8">
    <name type="scientific">Rhizobium soli</name>
    <dbReference type="NCBI Taxonomy" id="424798"/>
    <lineage>
        <taxon>Bacteria</taxon>
        <taxon>Pseudomonadati</taxon>
        <taxon>Pseudomonadota</taxon>
        <taxon>Alphaproteobacteria</taxon>
        <taxon>Hyphomicrobiales</taxon>
        <taxon>Rhizobiaceae</taxon>
        <taxon>Rhizobium/Agrobacterium group</taxon>
        <taxon>Rhizobium</taxon>
    </lineage>
</organism>
<dbReference type="GO" id="GO:0018658">
    <property type="term" value="F:salicylate 1-monooxygenase activity"/>
    <property type="evidence" value="ECO:0007669"/>
    <property type="project" value="UniProtKB-EC"/>
</dbReference>
<comment type="caution">
    <text evidence="7">The sequence shown here is derived from an EMBL/GenBank/DDBJ whole genome shotgun (WGS) entry which is preliminary data.</text>
</comment>
<feature type="domain" description="FAD-binding" evidence="6">
    <location>
        <begin position="5"/>
        <end position="341"/>
    </location>
</feature>
<proteinExistence type="predicted"/>
<dbReference type="PRINTS" id="PR00420">
    <property type="entry name" value="RNGMNOXGNASE"/>
</dbReference>
<keyword evidence="5" id="KW-0503">Monooxygenase</keyword>
<dbReference type="SUPFAM" id="SSF51905">
    <property type="entry name" value="FAD/NAD(P)-binding domain"/>
    <property type="match status" value="1"/>
</dbReference>
<dbReference type="GO" id="GO:0071949">
    <property type="term" value="F:FAD binding"/>
    <property type="evidence" value="ECO:0007669"/>
    <property type="project" value="InterPro"/>
</dbReference>
<evidence type="ECO:0000313" key="8">
    <source>
        <dbReference type="Proteomes" id="UP000585437"/>
    </source>
</evidence>
<evidence type="ECO:0000256" key="3">
    <source>
        <dbReference type="ARBA" id="ARBA00022827"/>
    </source>
</evidence>
<evidence type="ECO:0000313" key="7">
    <source>
        <dbReference type="EMBL" id="MBB6509582.1"/>
    </source>
</evidence>
<evidence type="ECO:0000256" key="5">
    <source>
        <dbReference type="ARBA" id="ARBA00023033"/>
    </source>
</evidence>
<evidence type="ECO:0000259" key="6">
    <source>
        <dbReference type="Pfam" id="PF01494"/>
    </source>
</evidence>
<dbReference type="InterPro" id="IPR050493">
    <property type="entry name" value="FAD-dep_Monooxygenase_BioMet"/>
</dbReference>
<keyword evidence="2" id="KW-0285">Flavoprotein</keyword>
<keyword evidence="4 7" id="KW-0560">Oxidoreductase</keyword>
<evidence type="ECO:0000256" key="4">
    <source>
        <dbReference type="ARBA" id="ARBA00023002"/>
    </source>
</evidence>
<dbReference type="InterPro" id="IPR036188">
    <property type="entry name" value="FAD/NAD-bd_sf"/>
</dbReference>
<dbReference type="EMBL" id="JACHBU010000005">
    <property type="protein sequence ID" value="MBB6509582.1"/>
    <property type="molecule type" value="Genomic_DNA"/>
</dbReference>
<name>A0A7X0MS42_9HYPH</name>
<evidence type="ECO:0000256" key="1">
    <source>
        <dbReference type="ARBA" id="ARBA00001974"/>
    </source>
</evidence>
<dbReference type="AlphaFoldDB" id="A0A7X0MS42"/>
<dbReference type="Pfam" id="PF01494">
    <property type="entry name" value="FAD_binding_3"/>
    <property type="match status" value="1"/>
</dbReference>